<accession>A0ABN2ZGZ7</accession>
<dbReference type="RefSeq" id="WP_027751971.1">
    <property type="nucleotide sequence ID" value="NZ_BAAAPF010000242.1"/>
</dbReference>
<dbReference type="InterPro" id="IPR002831">
    <property type="entry name" value="Tscrpt_reg_TrmB_N"/>
</dbReference>
<dbReference type="PRINTS" id="PR00038">
    <property type="entry name" value="HTHLUXR"/>
</dbReference>
<sequence>MLEPAGVEPTEERVYRLLVGLHGADAGTVAGELGLDRRRAESLLTSLHEKGLVSGPEQRPGGSGHFVPVAPDVALGPRLLRGQEALERARRGVTELAEEFRAGGRRRDGRQLVEVVTGVAAIRQQIRDLAYGARREVLALCKAGHVAMPSEDNDEEFEMLAKGVRYRVIYERALLEQPGMLDNVALGVRAGEAARAASALPVRLMVADGALALCPLVPSADSRFGEPTVAVVRSSALLDALIALFESQWAAASPLHVTGAGGLAGLGDGAGAPGPALAEDERYLLSLVVAGLADKAIATQLGISQRTVQRRLRDMMGRVGADTRAQLVWQAARRDWLP</sequence>
<reference evidence="2 3" key="1">
    <citation type="journal article" date="2019" name="Int. J. Syst. Evol. Microbiol.">
        <title>The Global Catalogue of Microorganisms (GCM) 10K type strain sequencing project: providing services to taxonomists for standard genome sequencing and annotation.</title>
        <authorList>
            <consortium name="The Broad Institute Genomics Platform"/>
            <consortium name="The Broad Institute Genome Sequencing Center for Infectious Disease"/>
            <person name="Wu L."/>
            <person name="Ma J."/>
        </authorList>
    </citation>
    <scope>NUCLEOTIDE SEQUENCE [LARGE SCALE GENOMIC DNA]</scope>
    <source>
        <strain evidence="2 3">JCM 15481</strain>
    </source>
</reference>
<dbReference type="InterPro" id="IPR051797">
    <property type="entry name" value="TrmB-like"/>
</dbReference>
<keyword evidence="3" id="KW-1185">Reference proteome</keyword>
<comment type="caution">
    <text evidence="2">The sequence shown here is derived from an EMBL/GenBank/DDBJ whole genome shotgun (WGS) entry which is preliminary data.</text>
</comment>
<dbReference type="SUPFAM" id="SSF46894">
    <property type="entry name" value="C-terminal effector domain of the bipartite response regulators"/>
    <property type="match status" value="1"/>
</dbReference>
<organism evidence="2 3">
    <name type="scientific">Streptomyces synnematoformans</name>
    <dbReference type="NCBI Taxonomy" id="415721"/>
    <lineage>
        <taxon>Bacteria</taxon>
        <taxon>Bacillati</taxon>
        <taxon>Actinomycetota</taxon>
        <taxon>Actinomycetes</taxon>
        <taxon>Kitasatosporales</taxon>
        <taxon>Streptomycetaceae</taxon>
        <taxon>Streptomyces</taxon>
    </lineage>
</organism>
<dbReference type="PANTHER" id="PTHR34293:SF1">
    <property type="entry name" value="HTH-TYPE TRANSCRIPTIONAL REGULATOR TRMBL2"/>
    <property type="match status" value="1"/>
</dbReference>
<gene>
    <name evidence="2" type="ORF">GCM10009802_52730</name>
</gene>
<dbReference type="EMBL" id="BAAAPF010000242">
    <property type="protein sequence ID" value="GAA2142075.1"/>
    <property type="molecule type" value="Genomic_DNA"/>
</dbReference>
<dbReference type="InterPro" id="IPR036388">
    <property type="entry name" value="WH-like_DNA-bd_sf"/>
</dbReference>
<evidence type="ECO:0000313" key="2">
    <source>
        <dbReference type="EMBL" id="GAA2142075.1"/>
    </source>
</evidence>
<dbReference type="Gene3D" id="1.10.10.10">
    <property type="entry name" value="Winged helix-like DNA-binding domain superfamily/Winged helix DNA-binding domain"/>
    <property type="match status" value="2"/>
</dbReference>
<dbReference type="PANTHER" id="PTHR34293">
    <property type="entry name" value="HTH-TYPE TRANSCRIPTIONAL REGULATOR TRMBL2"/>
    <property type="match status" value="1"/>
</dbReference>
<feature type="domain" description="HTH luxR-type" evidence="1">
    <location>
        <begin position="270"/>
        <end position="335"/>
    </location>
</feature>
<evidence type="ECO:0000313" key="3">
    <source>
        <dbReference type="Proteomes" id="UP001500443"/>
    </source>
</evidence>
<protein>
    <submittedName>
        <fullName evidence="2">Helix-turn-helix domain-containing protein</fullName>
    </submittedName>
</protein>
<evidence type="ECO:0000259" key="1">
    <source>
        <dbReference type="PROSITE" id="PS50043"/>
    </source>
</evidence>
<dbReference type="InterPro" id="IPR016032">
    <property type="entry name" value="Sig_transdc_resp-reg_C-effctor"/>
</dbReference>
<dbReference type="Pfam" id="PF00196">
    <property type="entry name" value="GerE"/>
    <property type="match status" value="1"/>
</dbReference>
<dbReference type="Proteomes" id="UP001500443">
    <property type="component" value="Unassembled WGS sequence"/>
</dbReference>
<name>A0ABN2ZGZ7_9ACTN</name>
<dbReference type="PROSITE" id="PS50043">
    <property type="entry name" value="HTH_LUXR_2"/>
    <property type="match status" value="1"/>
</dbReference>
<dbReference type="SMART" id="SM00421">
    <property type="entry name" value="HTH_LUXR"/>
    <property type="match status" value="1"/>
</dbReference>
<dbReference type="Pfam" id="PF01978">
    <property type="entry name" value="TrmB"/>
    <property type="match status" value="1"/>
</dbReference>
<proteinExistence type="predicted"/>
<dbReference type="InterPro" id="IPR000792">
    <property type="entry name" value="Tscrpt_reg_LuxR_C"/>
</dbReference>
<dbReference type="CDD" id="cd06170">
    <property type="entry name" value="LuxR_C_like"/>
    <property type="match status" value="1"/>
</dbReference>